<evidence type="ECO:0000313" key="1">
    <source>
        <dbReference type="EMBL" id="PIP75158.1"/>
    </source>
</evidence>
<evidence type="ECO:0000313" key="2">
    <source>
        <dbReference type="Proteomes" id="UP000230159"/>
    </source>
</evidence>
<reference evidence="1 2" key="1">
    <citation type="submission" date="2017-09" db="EMBL/GenBank/DDBJ databases">
        <title>Depth-based differentiation of microbial function through sediment-hosted aquifers and enrichment of novel symbionts in the deep terrestrial subsurface.</title>
        <authorList>
            <person name="Probst A.J."/>
            <person name="Ladd B."/>
            <person name="Jarett J.K."/>
            <person name="Geller-Mcgrath D.E."/>
            <person name="Sieber C.M."/>
            <person name="Emerson J.B."/>
            <person name="Anantharaman K."/>
            <person name="Thomas B.C."/>
            <person name="Malmstrom R."/>
            <person name="Stieglmeier M."/>
            <person name="Klingl A."/>
            <person name="Woyke T."/>
            <person name="Ryan C.M."/>
            <person name="Banfield J.F."/>
        </authorList>
    </citation>
    <scope>NUCLEOTIDE SEQUENCE [LARGE SCALE GENOMIC DNA]</scope>
    <source>
        <strain evidence="1">CG22_combo_CG10-13_8_21_14_all_39_9</strain>
    </source>
</reference>
<accession>A0A2H0D0E0</accession>
<comment type="caution">
    <text evidence="1">The sequence shown here is derived from an EMBL/GenBank/DDBJ whole genome shotgun (WGS) entry which is preliminary data.</text>
</comment>
<protein>
    <submittedName>
        <fullName evidence="1">Uncharacterized protein</fullName>
    </submittedName>
</protein>
<gene>
    <name evidence="1" type="ORF">COW86_05345</name>
</gene>
<dbReference type="Proteomes" id="UP000230159">
    <property type="component" value="Unassembled WGS sequence"/>
</dbReference>
<dbReference type="AlphaFoldDB" id="A0A2H0D0E0"/>
<sequence length="102" mass="11931">MKFELKGPFGENIYNLMRKASYYFLRKDEQRGELSFARPPRGYPRFHLFVKVEGENLIFNLHLDQKAPIYKGAPAHAGEYDGELVSKEAERIKQILEKNVKN</sequence>
<organism evidence="1 2">
    <name type="scientific">Candidatus Kuenenbacteria bacterium CG22_combo_CG10-13_8_21_14_all_39_9</name>
    <dbReference type="NCBI Taxonomy" id="1974621"/>
    <lineage>
        <taxon>Bacteria</taxon>
        <taxon>Candidatus Kueneniibacteriota</taxon>
    </lineage>
</organism>
<dbReference type="EMBL" id="PCTN01000229">
    <property type="protein sequence ID" value="PIP75158.1"/>
    <property type="molecule type" value="Genomic_DNA"/>
</dbReference>
<proteinExistence type="predicted"/>
<name>A0A2H0D0E0_9BACT</name>